<organism evidence="3 4">
    <name type="scientific">Methylohalomonas lacus</name>
    <dbReference type="NCBI Taxonomy" id="398773"/>
    <lineage>
        <taxon>Bacteria</taxon>
        <taxon>Pseudomonadati</taxon>
        <taxon>Pseudomonadota</taxon>
        <taxon>Gammaproteobacteria</taxon>
        <taxon>Methylohalomonadales</taxon>
        <taxon>Methylohalomonadaceae</taxon>
        <taxon>Methylohalomonas</taxon>
    </lineage>
</organism>
<keyword evidence="1" id="KW-0175">Coiled coil</keyword>
<feature type="coiled-coil region" evidence="1">
    <location>
        <begin position="35"/>
        <end position="69"/>
    </location>
</feature>
<keyword evidence="2" id="KW-0732">Signal</keyword>
<evidence type="ECO:0000256" key="2">
    <source>
        <dbReference type="SAM" id="SignalP"/>
    </source>
</evidence>
<dbReference type="Proteomes" id="UP001204445">
    <property type="component" value="Unassembled WGS sequence"/>
</dbReference>
<gene>
    <name evidence="3" type="ORF">J2T55_002002</name>
</gene>
<evidence type="ECO:0000256" key="1">
    <source>
        <dbReference type="SAM" id="Coils"/>
    </source>
</evidence>
<sequence>MTRTKLNVLCGSALLGGLSLLTVPAHADEATMEILEILRSKGDISQEKYEELKAKSEKADSEKVKITTKEKFAVKSADGNWEWGIGGRIMADYAIYDNDTDSSGMEVPGLSDGHELRRARLNMSGKFYDVWGMKLQVDFAGGAEIKDAYIDYSGFENFKVKVGNFKEPFSLEELTSSKYITFMQRSTPVNAFAPSRNLGIAGYTSFADQVTLSGGVFGDGIESGSGDDGTSYGVTGRVTFSPIHEAGRVVHLGAAVSQRNTNSNNTVRFRDRFETHVSGTRLVDTADLTNTDDVTRYGLEAAGVWDRLSLQGEYIMADVNRDNGFEDADFDGFYLTGSFFLTDDHRPYDFGPGDFDKVSPSTTVGKGGIGAWEVAARYSSLDLNDGALNGGKQDLLTVGLNWYATKNIRFMANYNQVLDLKGGAFDGAEPAAFQARAQVFW</sequence>
<evidence type="ECO:0000313" key="3">
    <source>
        <dbReference type="EMBL" id="MCS3903970.1"/>
    </source>
</evidence>
<reference evidence="3" key="1">
    <citation type="submission" date="2022-08" db="EMBL/GenBank/DDBJ databases">
        <title>Genomic Encyclopedia of Type Strains, Phase III (KMG-III): the genomes of soil and plant-associated and newly described type strains.</title>
        <authorList>
            <person name="Whitman W."/>
        </authorList>
    </citation>
    <scope>NUCLEOTIDE SEQUENCE</scope>
    <source>
        <strain evidence="3">HMT 1</strain>
    </source>
</reference>
<name>A0AAE3L1Q9_9GAMM</name>
<dbReference type="SUPFAM" id="SSF56935">
    <property type="entry name" value="Porins"/>
    <property type="match status" value="1"/>
</dbReference>
<dbReference type="AlphaFoldDB" id="A0AAE3L1Q9"/>
<dbReference type="InterPro" id="IPR023614">
    <property type="entry name" value="Porin_dom_sf"/>
</dbReference>
<dbReference type="InterPro" id="IPR010870">
    <property type="entry name" value="Porin_O/P"/>
</dbReference>
<feature type="chain" id="PRO_5042154812" evidence="2">
    <location>
        <begin position="28"/>
        <end position="441"/>
    </location>
</feature>
<comment type="caution">
    <text evidence="3">The sequence shown here is derived from an EMBL/GenBank/DDBJ whole genome shotgun (WGS) entry which is preliminary data.</text>
</comment>
<protein>
    <submittedName>
        <fullName evidence="3">Phosphate-selective porin OprO/OprP</fullName>
    </submittedName>
</protein>
<accession>A0AAE3L1Q9</accession>
<dbReference type="Gene3D" id="2.40.160.10">
    <property type="entry name" value="Porin"/>
    <property type="match status" value="1"/>
</dbReference>
<dbReference type="Pfam" id="PF07396">
    <property type="entry name" value="Porin_O_P"/>
    <property type="match status" value="1"/>
</dbReference>
<keyword evidence="4" id="KW-1185">Reference proteome</keyword>
<dbReference type="EMBL" id="JANUCT010000014">
    <property type="protein sequence ID" value="MCS3903970.1"/>
    <property type="molecule type" value="Genomic_DNA"/>
</dbReference>
<proteinExistence type="predicted"/>
<dbReference type="RefSeq" id="WP_259055973.1">
    <property type="nucleotide sequence ID" value="NZ_JANUCT010000014.1"/>
</dbReference>
<evidence type="ECO:0000313" key="4">
    <source>
        <dbReference type="Proteomes" id="UP001204445"/>
    </source>
</evidence>
<feature type="signal peptide" evidence="2">
    <location>
        <begin position="1"/>
        <end position="27"/>
    </location>
</feature>